<sequence length="168" mass="18953">MIGIVVAISENRVIGKDNQLIWHLPEDLKHFKKLTMGHPMIMGRKTFEAIGKPLPGRTTVIVTRQPEYQAPEGGLVATSLEEALQQSLALDEQVLVIGGGEIYQQALPLAEVVYLTLVHESFDGDVFFPELDTEVWEVTDQEEHLADEKHAYPFTFFTFRRKAGFSQN</sequence>
<accession>A0A0H4VHT2</accession>
<keyword evidence="5 8" id="KW-0521">NADP</keyword>
<comment type="pathway">
    <text evidence="1 8">Cofactor biosynthesis; tetrahydrofolate biosynthesis; 5,6,7,8-tetrahydrofolate from 7,8-dihydrofolate: step 1/1.</text>
</comment>
<dbReference type="FunFam" id="3.40.430.10:FF:000001">
    <property type="entry name" value="Dihydrofolate reductase"/>
    <property type="match status" value="1"/>
</dbReference>
<keyword evidence="11" id="KW-1185">Reference proteome</keyword>
<comment type="similarity">
    <text evidence="2 8">Belongs to the dihydrofolate reductase family.</text>
</comment>
<dbReference type="Gene3D" id="3.40.430.10">
    <property type="entry name" value="Dihydrofolate Reductase, subunit A"/>
    <property type="match status" value="1"/>
</dbReference>
<evidence type="ECO:0000256" key="5">
    <source>
        <dbReference type="ARBA" id="ARBA00022857"/>
    </source>
</evidence>
<dbReference type="STRING" id="1379910.TH63_03505"/>
<dbReference type="InterPro" id="IPR024072">
    <property type="entry name" value="DHFR-like_dom_sf"/>
</dbReference>
<dbReference type="GO" id="GO:0006730">
    <property type="term" value="P:one-carbon metabolic process"/>
    <property type="evidence" value="ECO:0007669"/>
    <property type="project" value="UniProtKB-KW"/>
</dbReference>
<dbReference type="InterPro" id="IPR001796">
    <property type="entry name" value="DHFR_dom"/>
</dbReference>
<proteinExistence type="inferred from homology"/>
<dbReference type="EMBL" id="CP010777">
    <property type="protein sequence ID" value="AKQ44898.1"/>
    <property type="molecule type" value="Genomic_DNA"/>
</dbReference>
<protein>
    <recommendedName>
        <fullName evidence="3 8">Dihydrofolate reductase</fullName>
        <ecNumber evidence="3 8">1.5.1.3</ecNumber>
    </recommendedName>
</protein>
<comment type="function">
    <text evidence="7 8">Key enzyme in folate metabolism. Catalyzes an essential reaction for de novo glycine and purine synthesis, and for DNA precursor synthesis.</text>
</comment>
<dbReference type="Pfam" id="PF00186">
    <property type="entry name" value="DHFR_1"/>
    <property type="match status" value="1"/>
</dbReference>
<dbReference type="KEGG" id="ruf:TH63_03505"/>
<dbReference type="PIRSF" id="PIRSF000194">
    <property type="entry name" value="DHFR"/>
    <property type="match status" value="1"/>
</dbReference>
<dbReference type="GO" id="GO:0046452">
    <property type="term" value="P:dihydrofolate metabolic process"/>
    <property type="evidence" value="ECO:0007669"/>
    <property type="project" value="TreeGrafter"/>
</dbReference>
<dbReference type="AlphaFoldDB" id="A0A0H4VHT2"/>
<name>A0A0H4VHT2_9BACT</name>
<feature type="domain" description="DHFR" evidence="9">
    <location>
        <begin position="1"/>
        <end position="161"/>
    </location>
</feature>
<evidence type="ECO:0000256" key="4">
    <source>
        <dbReference type="ARBA" id="ARBA00022563"/>
    </source>
</evidence>
<dbReference type="PATRIC" id="fig|1379910.4.peg.757"/>
<organism evidence="10 11">
    <name type="scientific">Rufibacter radiotolerans</name>
    <dbReference type="NCBI Taxonomy" id="1379910"/>
    <lineage>
        <taxon>Bacteria</taxon>
        <taxon>Pseudomonadati</taxon>
        <taxon>Bacteroidota</taxon>
        <taxon>Cytophagia</taxon>
        <taxon>Cytophagales</taxon>
        <taxon>Hymenobacteraceae</taxon>
        <taxon>Rufibacter</taxon>
    </lineage>
</organism>
<dbReference type="GO" id="GO:0004146">
    <property type="term" value="F:dihydrofolate reductase activity"/>
    <property type="evidence" value="ECO:0007669"/>
    <property type="project" value="UniProtKB-EC"/>
</dbReference>
<evidence type="ECO:0000256" key="8">
    <source>
        <dbReference type="PIRNR" id="PIRNR000194"/>
    </source>
</evidence>
<dbReference type="GO" id="GO:0070401">
    <property type="term" value="F:NADP+ binding"/>
    <property type="evidence" value="ECO:0007669"/>
    <property type="project" value="UniProtKB-ARBA"/>
</dbReference>
<dbReference type="PROSITE" id="PS51330">
    <property type="entry name" value="DHFR_2"/>
    <property type="match status" value="1"/>
</dbReference>
<dbReference type="Proteomes" id="UP000036458">
    <property type="component" value="Chromosome"/>
</dbReference>
<keyword evidence="6 8" id="KW-0560">Oxidoreductase</keyword>
<dbReference type="EC" id="1.5.1.3" evidence="3 8"/>
<dbReference type="RefSeq" id="WP_048919714.1">
    <property type="nucleotide sequence ID" value="NZ_CP010777.1"/>
</dbReference>
<gene>
    <name evidence="10" type="ORF">TH63_03505</name>
</gene>
<comment type="catalytic activity">
    <reaction evidence="8">
        <text>(6S)-5,6,7,8-tetrahydrofolate + NADP(+) = 7,8-dihydrofolate + NADPH + H(+)</text>
        <dbReference type="Rhea" id="RHEA:15009"/>
        <dbReference type="ChEBI" id="CHEBI:15378"/>
        <dbReference type="ChEBI" id="CHEBI:57451"/>
        <dbReference type="ChEBI" id="CHEBI:57453"/>
        <dbReference type="ChEBI" id="CHEBI:57783"/>
        <dbReference type="ChEBI" id="CHEBI:58349"/>
        <dbReference type="EC" id="1.5.1.3"/>
    </reaction>
</comment>
<evidence type="ECO:0000256" key="2">
    <source>
        <dbReference type="ARBA" id="ARBA00009539"/>
    </source>
</evidence>
<dbReference type="PRINTS" id="PR00070">
    <property type="entry name" value="DHFR"/>
</dbReference>
<evidence type="ECO:0000256" key="7">
    <source>
        <dbReference type="ARBA" id="ARBA00025067"/>
    </source>
</evidence>
<keyword evidence="4 8" id="KW-0554">One-carbon metabolism</keyword>
<evidence type="ECO:0000313" key="10">
    <source>
        <dbReference type="EMBL" id="AKQ44898.1"/>
    </source>
</evidence>
<dbReference type="PANTHER" id="PTHR48069:SF3">
    <property type="entry name" value="DIHYDROFOLATE REDUCTASE"/>
    <property type="match status" value="1"/>
</dbReference>
<evidence type="ECO:0000313" key="11">
    <source>
        <dbReference type="Proteomes" id="UP000036458"/>
    </source>
</evidence>
<dbReference type="GO" id="GO:0005829">
    <property type="term" value="C:cytosol"/>
    <property type="evidence" value="ECO:0007669"/>
    <property type="project" value="TreeGrafter"/>
</dbReference>
<dbReference type="InterPro" id="IPR012259">
    <property type="entry name" value="DHFR"/>
</dbReference>
<evidence type="ECO:0000259" key="9">
    <source>
        <dbReference type="PROSITE" id="PS51330"/>
    </source>
</evidence>
<evidence type="ECO:0000256" key="6">
    <source>
        <dbReference type="ARBA" id="ARBA00023002"/>
    </source>
</evidence>
<dbReference type="CDD" id="cd00209">
    <property type="entry name" value="DHFR"/>
    <property type="match status" value="1"/>
</dbReference>
<evidence type="ECO:0000256" key="1">
    <source>
        <dbReference type="ARBA" id="ARBA00004903"/>
    </source>
</evidence>
<dbReference type="UniPathway" id="UPA00077">
    <property type="reaction ID" value="UER00158"/>
</dbReference>
<evidence type="ECO:0000256" key="3">
    <source>
        <dbReference type="ARBA" id="ARBA00012856"/>
    </source>
</evidence>
<dbReference type="GO" id="GO:0046654">
    <property type="term" value="P:tetrahydrofolate biosynthetic process"/>
    <property type="evidence" value="ECO:0007669"/>
    <property type="project" value="UniProtKB-UniPathway"/>
</dbReference>
<dbReference type="PANTHER" id="PTHR48069">
    <property type="entry name" value="DIHYDROFOLATE REDUCTASE"/>
    <property type="match status" value="1"/>
</dbReference>
<reference evidence="10 11" key="1">
    <citation type="submission" date="2015-01" db="EMBL/GenBank/DDBJ databases">
        <title>Rufibacter sp./DG31D/ whole genome sequencing.</title>
        <authorList>
            <person name="Kim M.K."/>
            <person name="Srinivasan S."/>
            <person name="Lee J.-J."/>
        </authorList>
    </citation>
    <scope>NUCLEOTIDE SEQUENCE [LARGE SCALE GENOMIC DNA]</scope>
    <source>
        <strain evidence="10 11">DG31D</strain>
    </source>
</reference>
<dbReference type="SUPFAM" id="SSF53597">
    <property type="entry name" value="Dihydrofolate reductase-like"/>
    <property type="match status" value="1"/>
</dbReference>
<dbReference type="OrthoDB" id="9804315at2"/>
<dbReference type="GO" id="GO:0046655">
    <property type="term" value="P:folic acid metabolic process"/>
    <property type="evidence" value="ECO:0007669"/>
    <property type="project" value="TreeGrafter"/>
</dbReference>